<sequence>MVDAFNQPTHRHLADTAKEAGTKQMINRPKEFWFFFSKEENSCNARNHRENNSFTITTNSVRCRRKYQTANLIQSFFSETTLINGIKQH</sequence>
<evidence type="ECO:0000256" key="1">
    <source>
        <dbReference type="SAM" id="MobiDB-lite"/>
    </source>
</evidence>
<protein>
    <submittedName>
        <fullName evidence="2">Uncharacterized protein</fullName>
    </submittedName>
</protein>
<feature type="compositionally biased region" description="Basic and acidic residues" evidence="1">
    <location>
        <begin position="12"/>
        <end position="21"/>
    </location>
</feature>
<dbReference type="EMBL" id="ASGP02000008">
    <property type="protein sequence ID" value="KAH9493467.1"/>
    <property type="molecule type" value="Genomic_DNA"/>
</dbReference>
<evidence type="ECO:0000313" key="2">
    <source>
        <dbReference type="EMBL" id="KAH9493467.1"/>
    </source>
</evidence>
<reference evidence="2" key="2">
    <citation type="journal article" date="2022" name="Res Sq">
        <title>Comparative Genomics Reveals Insights into the Divergent Evolution of Astigmatic Mites and Household Pest Adaptations.</title>
        <authorList>
            <person name="Xiong Q."/>
            <person name="Wan A.T.-Y."/>
            <person name="Liu X.-Y."/>
            <person name="Fung C.S.-H."/>
            <person name="Xiao X."/>
            <person name="Malainual N."/>
            <person name="Hou J."/>
            <person name="Wang L."/>
            <person name="Wang M."/>
            <person name="Yang K."/>
            <person name="Cui Y."/>
            <person name="Leung E."/>
            <person name="Nong W."/>
            <person name="Shin S.-K."/>
            <person name="Au S."/>
            <person name="Jeong K.Y."/>
            <person name="Chew F.T."/>
            <person name="Hui J."/>
            <person name="Leung T.F."/>
            <person name="Tungtrongchitr A."/>
            <person name="Zhong N."/>
            <person name="Liu Z."/>
            <person name="Tsui S."/>
        </authorList>
    </citation>
    <scope>NUCLEOTIDE SEQUENCE</scope>
    <source>
        <strain evidence="2">Derf</strain>
        <tissue evidence="2">Whole organism</tissue>
    </source>
</reference>
<feature type="region of interest" description="Disordered" evidence="1">
    <location>
        <begin position="1"/>
        <end position="22"/>
    </location>
</feature>
<proteinExistence type="predicted"/>
<gene>
    <name evidence="2" type="ORF">DERF_014211</name>
</gene>
<dbReference type="AlphaFoldDB" id="A0A922L130"/>
<accession>A0A922L130</accession>
<organism evidence="2 3">
    <name type="scientific">Dermatophagoides farinae</name>
    <name type="common">American house dust mite</name>
    <dbReference type="NCBI Taxonomy" id="6954"/>
    <lineage>
        <taxon>Eukaryota</taxon>
        <taxon>Metazoa</taxon>
        <taxon>Ecdysozoa</taxon>
        <taxon>Arthropoda</taxon>
        <taxon>Chelicerata</taxon>
        <taxon>Arachnida</taxon>
        <taxon>Acari</taxon>
        <taxon>Acariformes</taxon>
        <taxon>Sarcoptiformes</taxon>
        <taxon>Astigmata</taxon>
        <taxon>Psoroptidia</taxon>
        <taxon>Analgoidea</taxon>
        <taxon>Pyroglyphidae</taxon>
        <taxon>Dermatophagoidinae</taxon>
        <taxon>Dermatophagoides</taxon>
    </lineage>
</organism>
<comment type="caution">
    <text evidence="2">The sequence shown here is derived from an EMBL/GenBank/DDBJ whole genome shotgun (WGS) entry which is preliminary data.</text>
</comment>
<reference evidence="2" key="1">
    <citation type="submission" date="2013-05" db="EMBL/GenBank/DDBJ databases">
        <authorList>
            <person name="Yim A.K.Y."/>
            <person name="Chan T.F."/>
            <person name="Ji K.M."/>
            <person name="Liu X.Y."/>
            <person name="Zhou J.W."/>
            <person name="Li R.Q."/>
            <person name="Yang K.Y."/>
            <person name="Li J."/>
            <person name="Li M."/>
            <person name="Law P.T.W."/>
            <person name="Wu Y.L."/>
            <person name="Cai Z.L."/>
            <person name="Qin H."/>
            <person name="Bao Y."/>
            <person name="Leung R.K.K."/>
            <person name="Ng P.K.S."/>
            <person name="Zou J."/>
            <person name="Zhong X.J."/>
            <person name="Ran P.X."/>
            <person name="Zhong N.S."/>
            <person name="Liu Z.G."/>
            <person name="Tsui S.K.W."/>
        </authorList>
    </citation>
    <scope>NUCLEOTIDE SEQUENCE</scope>
    <source>
        <strain evidence="2">Derf</strain>
        <tissue evidence="2">Whole organism</tissue>
    </source>
</reference>
<evidence type="ECO:0000313" key="3">
    <source>
        <dbReference type="Proteomes" id="UP000790347"/>
    </source>
</evidence>
<keyword evidence="3" id="KW-1185">Reference proteome</keyword>
<dbReference type="Proteomes" id="UP000790347">
    <property type="component" value="Unassembled WGS sequence"/>
</dbReference>
<name>A0A922L130_DERFA</name>